<dbReference type="Proteomes" id="UP000499080">
    <property type="component" value="Unassembled WGS sequence"/>
</dbReference>
<accession>A0A4Y2J2Y8</accession>
<dbReference type="AlphaFoldDB" id="A0A4Y2J2Y8"/>
<evidence type="ECO:0000313" key="2">
    <source>
        <dbReference type="Proteomes" id="UP000499080"/>
    </source>
</evidence>
<protein>
    <submittedName>
        <fullName evidence="1">Uncharacterized protein</fullName>
    </submittedName>
</protein>
<organism evidence="1 2">
    <name type="scientific">Araneus ventricosus</name>
    <name type="common">Orbweaver spider</name>
    <name type="synonym">Epeira ventricosa</name>
    <dbReference type="NCBI Taxonomy" id="182803"/>
    <lineage>
        <taxon>Eukaryota</taxon>
        <taxon>Metazoa</taxon>
        <taxon>Ecdysozoa</taxon>
        <taxon>Arthropoda</taxon>
        <taxon>Chelicerata</taxon>
        <taxon>Arachnida</taxon>
        <taxon>Araneae</taxon>
        <taxon>Araneomorphae</taxon>
        <taxon>Entelegynae</taxon>
        <taxon>Araneoidea</taxon>
        <taxon>Araneidae</taxon>
        <taxon>Araneus</taxon>
    </lineage>
</organism>
<reference evidence="1 2" key="1">
    <citation type="journal article" date="2019" name="Sci. Rep.">
        <title>Orb-weaving spider Araneus ventricosus genome elucidates the spidroin gene catalogue.</title>
        <authorList>
            <person name="Kono N."/>
            <person name="Nakamura H."/>
            <person name="Ohtoshi R."/>
            <person name="Moran D.A.P."/>
            <person name="Shinohara A."/>
            <person name="Yoshida Y."/>
            <person name="Fujiwara M."/>
            <person name="Mori M."/>
            <person name="Tomita M."/>
            <person name="Arakawa K."/>
        </authorList>
    </citation>
    <scope>NUCLEOTIDE SEQUENCE [LARGE SCALE GENOMIC DNA]</scope>
</reference>
<sequence>MQIDRGGKFSFLDVRQFPKRAQKCITLINEAVSREFCSEVDRSSEFMKNYGRQHVFPLVLQRIASRWHWNSRSFVMGSLEKESGSMFVDSLVDGCGERELPDWNNG</sequence>
<proteinExistence type="predicted"/>
<comment type="caution">
    <text evidence="1">The sequence shown here is derived from an EMBL/GenBank/DDBJ whole genome shotgun (WGS) entry which is preliminary data.</text>
</comment>
<keyword evidence="2" id="KW-1185">Reference proteome</keyword>
<gene>
    <name evidence="1" type="ORF">AVEN_102015_1</name>
</gene>
<evidence type="ECO:0000313" key="1">
    <source>
        <dbReference type="EMBL" id="GBM84265.1"/>
    </source>
</evidence>
<name>A0A4Y2J2Y8_ARAVE</name>
<dbReference type="EMBL" id="BGPR01003144">
    <property type="protein sequence ID" value="GBM84265.1"/>
    <property type="molecule type" value="Genomic_DNA"/>
</dbReference>